<organism evidence="3">
    <name type="scientific">Schizophyllum commune (strain H4-8 / FGSC 9210)</name>
    <name type="common">Split gill fungus</name>
    <dbReference type="NCBI Taxonomy" id="578458"/>
    <lineage>
        <taxon>Eukaryota</taxon>
        <taxon>Fungi</taxon>
        <taxon>Dikarya</taxon>
        <taxon>Basidiomycota</taxon>
        <taxon>Agaricomycotina</taxon>
        <taxon>Agaricomycetes</taxon>
        <taxon>Agaricomycetidae</taxon>
        <taxon>Agaricales</taxon>
        <taxon>Schizophyllaceae</taxon>
        <taxon>Schizophyllum</taxon>
    </lineage>
</organism>
<proteinExistence type="predicted"/>
<dbReference type="VEuPathDB" id="FungiDB:SCHCODRAFT_02593040"/>
<reference evidence="2 3" key="1">
    <citation type="journal article" date="2010" name="Nat. Biotechnol.">
        <title>Genome sequence of the model mushroom Schizophyllum commune.</title>
        <authorList>
            <person name="Ohm R.A."/>
            <person name="de Jong J.F."/>
            <person name="Lugones L.G."/>
            <person name="Aerts A."/>
            <person name="Kothe E."/>
            <person name="Stajich J.E."/>
            <person name="de Vries R.P."/>
            <person name="Record E."/>
            <person name="Levasseur A."/>
            <person name="Baker S.E."/>
            <person name="Bartholomew K.A."/>
            <person name="Coutinho P.M."/>
            <person name="Erdmann S."/>
            <person name="Fowler T.J."/>
            <person name="Gathman A.C."/>
            <person name="Lombard V."/>
            <person name="Henrissat B."/>
            <person name="Knabe N."/>
            <person name="Kuees U."/>
            <person name="Lilly W.W."/>
            <person name="Lindquist E."/>
            <person name="Lucas S."/>
            <person name="Magnuson J.K."/>
            <person name="Piumi F."/>
            <person name="Raudaskoski M."/>
            <person name="Salamov A."/>
            <person name="Schmutz J."/>
            <person name="Schwarze F.W.M.R."/>
            <person name="vanKuyk P.A."/>
            <person name="Horton J.S."/>
            <person name="Grigoriev I.V."/>
            <person name="Woesten H.A.B."/>
        </authorList>
    </citation>
    <scope>NUCLEOTIDE SEQUENCE [LARGE SCALE GENOMIC DNA]</scope>
    <source>
        <strain evidence="3">H4-8 / FGSC 9210</strain>
    </source>
</reference>
<feature type="non-terminal residue" evidence="2">
    <location>
        <position position="299"/>
    </location>
</feature>
<evidence type="ECO:0000313" key="3">
    <source>
        <dbReference type="Proteomes" id="UP000007431"/>
    </source>
</evidence>
<accession>D8QIW9</accession>
<dbReference type="RefSeq" id="XP_003027385.1">
    <property type="nucleotide sequence ID" value="XM_003027339.1"/>
</dbReference>
<protein>
    <submittedName>
        <fullName evidence="2">Uncharacterized protein</fullName>
    </submittedName>
</protein>
<dbReference type="OrthoDB" id="10436011at2759"/>
<dbReference type="InParanoid" id="D8QIW9"/>
<sequence>MQPPNSRAAHVNSPSGSTAASKATLGWPGSAAMLNNSGIRYNTYTGDSDGVHHQDRPSPQETSFGVIDRPWSQPAREFQPCRHGFDRSSVTQDNRLIGVSPLALAQRYLQHDLLHPVSATGQLDDIIPFGHDQNNETTIRPEDVQYDPAFARAPEHASITAYNTPLRLEARFPITDTDTPAPWNPHHAAASMYHEPLQALRCEDHCAARPTQQVIEFAGKTTSGADFGDRTLDYSTSVSSEFPFACATCPMPFEAKSSYNEFATQLPAPQLPCTRPEPAAASQSCIDLGTPMRSLNFAT</sequence>
<dbReference type="AlphaFoldDB" id="D8QIW9"/>
<feature type="region of interest" description="Disordered" evidence="1">
    <location>
        <begin position="1"/>
        <end position="24"/>
    </location>
</feature>
<dbReference type="GeneID" id="9597081"/>
<evidence type="ECO:0000313" key="2">
    <source>
        <dbReference type="EMBL" id="EFI92482.1"/>
    </source>
</evidence>
<feature type="compositionally biased region" description="Basic and acidic residues" evidence="1">
    <location>
        <begin position="49"/>
        <end position="58"/>
    </location>
</feature>
<keyword evidence="3" id="KW-1185">Reference proteome</keyword>
<dbReference type="EMBL" id="GL377313">
    <property type="protein sequence ID" value="EFI92482.1"/>
    <property type="molecule type" value="Genomic_DNA"/>
</dbReference>
<feature type="compositionally biased region" description="Polar residues" evidence="1">
    <location>
        <begin position="12"/>
        <end position="21"/>
    </location>
</feature>
<feature type="region of interest" description="Disordered" evidence="1">
    <location>
        <begin position="45"/>
        <end position="78"/>
    </location>
</feature>
<name>D8QIW9_SCHCM</name>
<dbReference type="Proteomes" id="UP000007431">
    <property type="component" value="Unassembled WGS sequence"/>
</dbReference>
<dbReference type="KEGG" id="scm:SCHCO_02593040"/>
<dbReference type="HOGENOM" id="CLU_931139_0_0_1"/>
<gene>
    <name evidence="2" type="ORF">SCHCODRAFT_113835</name>
</gene>
<evidence type="ECO:0000256" key="1">
    <source>
        <dbReference type="SAM" id="MobiDB-lite"/>
    </source>
</evidence>